<reference evidence="2" key="1">
    <citation type="submission" date="2018-02" db="EMBL/GenBank/DDBJ databases">
        <title>Rhizophora mucronata_Transcriptome.</title>
        <authorList>
            <person name="Meera S.P."/>
            <person name="Sreeshan A."/>
            <person name="Augustine A."/>
        </authorList>
    </citation>
    <scope>NUCLEOTIDE SEQUENCE</scope>
    <source>
        <tissue evidence="2">Leaf</tissue>
    </source>
</reference>
<keyword evidence="1" id="KW-0812">Transmembrane</keyword>
<keyword evidence="1" id="KW-0472">Membrane</keyword>
<evidence type="ECO:0000256" key="1">
    <source>
        <dbReference type="SAM" id="Phobius"/>
    </source>
</evidence>
<sequence>MNSFPQSTSHNTWRGRSTWERRSEEWRGKRLRRAERAVSDCFGCILLINPIAASISLSLSFIFLPFHLSPSEQIKNPKYKQTNDKARGDKRLPLPRNSLKQWKEKGMKIERERNKAPLFDPEFPRGAHGNSISINRIFISPAN</sequence>
<dbReference type="AlphaFoldDB" id="A0A2P2JHP3"/>
<dbReference type="EMBL" id="GGEC01012472">
    <property type="protein sequence ID" value="MBW92955.1"/>
    <property type="molecule type" value="Transcribed_RNA"/>
</dbReference>
<protein>
    <submittedName>
        <fullName evidence="2">Putative F-actin-capping protein subunit beta</fullName>
    </submittedName>
</protein>
<organism evidence="2">
    <name type="scientific">Rhizophora mucronata</name>
    <name type="common">Asiatic mangrove</name>
    <dbReference type="NCBI Taxonomy" id="61149"/>
    <lineage>
        <taxon>Eukaryota</taxon>
        <taxon>Viridiplantae</taxon>
        <taxon>Streptophyta</taxon>
        <taxon>Embryophyta</taxon>
        <taxon>Tracheophyta</taxon>
        <taxon>Spermatophyta</taxon>
        <taxon>Magnoliopsida</taxon>
        <taxon>eudicotyledons</taxon>
        <taxon>Gunneridae</taxon>
        <taxon>Pentapetalae</taxon>
        <taxon>rosids</taxon>
        <taxon>fabids</taxon>
        <taxon>Malpighiales</taxon>
        <taxon>Rhizophoraceae</taxon>
        <taxon>Rhizophora</taxon>
    </lineage>
</organism>
<proteinExistence type="predicted"/>
<keyword evidence="1" id="KW-1133">Transmembrane helix</keyword>
<name>A0A2P2JHP3_RHIMU</name>
<feature type="transmembrane region" description="Helical" evidence="1">
    <location>
        <begin position="37"/>
        <end position="64"/>
    </location>
</feature>
<evidence type="ECO:0000313" key="2">
    <source>
        <dbReference type="EMBL" id="MBW92955.1"/>
    </source>
</evidence>
<accession>A0A2P2JHP3</accession>